<gene>
    <name evidence="3" type="ORF">A3C15_00850</name>
</gene>
<feature type="transmembrane region" description="Helical" evidence="1">
    <location>
        <begin position="44"/>
        <end position="64"/>
    </location>
</feature>
<protein>
    <submittedName>
        <fullName evidence="3">Uncharacterized protein</fullName>
    </submittedName>
</protein>
<keyword evidence="1" id="KW-1133">Transmembrane helix</keyword>
<evidence type="ECO:0000256" key="1">
    <source>
        <dbReference type="SAM" id="Phobius"/>
    </source>
</evidence>
<sequence length="209" mass="24329">MNHKIILFLLFLAFIAFAHGEEEHAEEMPAPPEPINTLWFIHSWTHWMVWIGFIYTCYYFRFFIGHKLGHPSHCAVPEKEGEYLPEDSLKQIHGIFVWLMIIWTAIHISEIIGGQFGYGHPEVYSLSELIPGEEIWEWMYVVSTVLFLSSCHYIRYLTGSGTKCFSCLAFGRQRQKVFTIQTFLNNYHGHFFWIAIIASVLVLLSGGHL</sequence>
<keyword evidence="1" id="KW-0472">Membrane</keyword>
<feature type="transmembrane region" description="Helical" evidence="1">
    <location>
        <begin position="95"/>
        <end position="118"/>
    </location>
</feature>
<dbReference type="AlphaFoldDB" id="A0A1F6M8U3"/>
<feature type="transmembrane region" description="Helical" evidence="1">
    <location>
        <begin position="138"/>
        <end position="156"/>
    </location>
</feature>
<evidence type="ECO:0000256" key="2">
    <source>
        <dbReference type="SAM" id="SignalP"/>
    </source>
</evidence>
<proteinExistence type="predicted"/>
<comment type="caution">
    <text evidence="3">The sequence shown here is derived from an EMBL/GenBank/DDBJ whole genome shotgun (WGS) entry which is preliminary data.</text>
</comment>
<feature type="chain" id="PRO_5009525609" evidence="2">
    <location>
        <begin position="19"/>
        <end position="209"/>
    </location>
</feature>
<organism evidence="3 4">
    <name type="scientific">Candidatus Magasanikbacteria bacterium RIFCSPHIGHO2_02_FULL_50_9b</name>
    <dbReference type="NCBI Taxonomy" id="1798682"/>
    <lineage>
        <taxon>Bacteria</taxon>
        <taxon>Candidatus Magasanikiibacteriota</taxon>
    </lineage>
</organism>
<evidence type="ECO:0000313" key="3">
    <source>
        <dbReference type="EMBL" id="OGH67990.1"/>
    </source>
</evidence>
<dbReference type="Proteomes" id="UP000176532">
    <property type="component" value="Unassembled WGS sequence"/>
</dbReference>
<dbReference type="STRING" id="1798682.A3C15_00850"/>
<feature type="transmembrane region" description="Helical" evidence="1">
    <location>
        <begin position="191"/>
        <end position="208"/>
    </location>
</feature>
<feature type="signal peptide" evidence="2">
    <location>
        <begin position="1"/>
        <end position="18"/>
    </location>
</feature>
<reference evidence="3 4" key="1">
    <citation type="journal article" date="2016" name="Nat. Commun.">
        <title>Thousands of microbial genomes shed light on interconnected biogeochemical processes in an aquifer system.</title>
        <authorList>
            <person name="Anantharaman K."/>
            <person name="Brown C.T."/>
            <person name="Hug L.A."/>
            <person name="Sharon I."/>
            <person name="Castelle C.J."/>
            <person name="Probst A.J."/>
            <person name="Thomas B.C."/>
            <person name="Singh A."/>
            <person name="Wilkins M.J."/>
            <person name="Karaoz U."/>
            <person name="Brodie E.L."/>
            <person name="Williams K.H."/>
            <person name="Hubbard S.S."/>
            <person name="Banfield J.F."/>
        </authorList>
    </citation>
    <scope>NUCLEOTIDE SEQUENCE [LARGE SCALE GENOMIC DNA]</scope>
</reference>
<accession>A0A1F6M8U3</accession>
<evidence type="ECO:0000313" key="4">
    <source>
        <dbReference type="Proteomes" id="UP000176532"/>
    </source>
</evidence>
<keyword evidence="1" id="KW-0812">Transmembrane</keyword>
<name>A0A1F6M8U3_9BACT</name>
<dbReference type="EMBL" id="MFQD01000022">
    <property type="protein sequence ID" value="OGH67990.1"/>
    <property type="molecule type" value="Genomic_DNA"/>
</dbReference>
<keyword evidence="2" id="KW-0732">Signal</keyword>